<reference evidence="4 5" key="1">
    <citation type="journal article" date="2018" name="IMA Fungus">
        <title>IMA Genome-F 9: Draft genome sequence of Annulohypoxylon stygium, Aspergillus mulundensis, Berkeleyomyces basicola (syn. Thielaviopsis basicola), Ceratocystis smalleyi, two Cercospora beticola strains, Coleophoma cylindrospora, Fusarium fracticaudum, Phialophora cf. hyalina, and Morchella septimelata.</title>
        <authorList>
            <person name="Wingfield B.D."/>
            <person name="Bills G.F."/>
            <person name="Dong Y."/>
            <person name="Huang W."/>
            <person name="Nel W.J."/>
            <person name="Swalarsk-Parry B.S."/>
            <person name="Vaghefi N."/>
            <person name="Wilken P.M."/>
            <person name="An Z."/>
            <person name="de Beer Z.W."/>
            <person name="De Vos L."/>
            <person name="Chen L."/>
            <person name="Duong T.A."/>
            <person name="Gao Y."/>
            <person name="Hammerbacher A."/>
            <person name="Kikkert J.R."/>
            <person name="Li Y."/>
            <person name="Li H."/>
            <person name="Li K."/>
            <person name="Li Q."/>
            <person name="Liu X."/>
            <person name="Ma X."/>
            <person name="Naidoo K."/>
            <person name="Pethybridge S.J."/>
            <person name="Sun J."/>
            <person name="Steenkamp E.T."/>
            <person name="van der Nest M.A."/>
            <person name="van Wyk S."/>
            <person name="Wingfield M.J."/>
            <person name="Xiong C."/>
            <person name="Yue Q."/>
            <person name="Zhang X."/>
        </authorList>
    </citation>
    <scope>NUCLEOTIDE SEQUENCE [LARGE SCALE GENOMIC DNA]</scope>
    <source>
        <strain evidence="4 5">BP 5553</strain>
    </source>
</reference>
<dbReference type="Pfam" id="PF05686">
    <property type="entry name" value="Glyco_transf_90"/>
    <property type="match status" value="1"/>
</dbReference>
<evidence type="ECO:0000313" key="5">
    <source>
        <dbReference type="Proteomes" id="UP000254866"/>
    </source>
</evidence>
<feature type="domain" description="Glycosyl transferase CAP10" evidence="3">
    <location>
        <begin position="234"/>
        <end position="475"/>
    </location>
</feature>
<proteinExistence type="predicted"/>
<dbReference type="SMART" id="SM00672">
    <property type="entry name" value="CAP10"/>
    <property type="match status" value="1"/>
</dbReference>
<dbReference type="InterPro" id="IPR051091">
    <property type="entry name" value="O-Glucosyltr/Glycosyltrsf_90"/>
</dbReference>
<dbReference type="EMBL" id="NPIC01000001">
    <property type="protein sequence ID" value="RDL40166.1"/>
    <property type="molecule type" value="Genomic_DNA"/>
</dbReference>
<evidence type="ECO:0000256" key="1">
    <source>
        <dbReference type="SAM" id="MobiDB-lite"/>
    </source>
</evidence>
<dbReference type="PANTHER" id="PTHR12203:SF112">
    <property type="entry name" value="DUF821 DOMAIN PROTEIN (AFU_ORTHOLOGUE AFUA_2G14740)"/>
    <property type="match status" value="1"/>
</dbReference>
<evidence type="ECO:0000313" key="4">
    <source>
        <dbReference type="EMBL" id="RDL40166.1"/>
    </source>
</evidence>
<keyword evidence="2" id="KW-1133">Transmembrane helix</keyword>
<evidence type="ECO:0000259" key="3">
    <source>
        <dbReference type="SMART" id="SM00672"/>
    </source>
</evidence>
<comment type="caution">
    <text evidence="4">The sequence shown here is derived from an EMBL/GenBank/DDBJ whole genome shotgun (WGS) entry which is preliminary data.</text>
</comment>
<protein>
    <recommendedName>
        <fullName evidence="3">Glycosyl transferase CAP10 domain-containing protein</fullName>
    </recommendedName>
</protein>
<feature type="region of interest" description="Disordered" evidence="1">
    <location>
        <begin position="54"/>
        <end position="115"/>
    </location>
</feature>
<dbReference type="AlphaFoldDB" id="A0A370TXA3"/>
<keyword evidence="2" id="KW-0472">Membrane</keyword>
<keyword evidence="2" id="KW-0812">Transmembrane</keyword>
<accession>A0A370TXA3</accession>
<dbReference type="PANTHER" id="PTHR12203">
    <property type="entry name" value="KDEL LYS-ASP-GLU-LEU CONTAINING - RELATED"/>
    <property type="match status" value="1"/>
</dbReference>
<organism evidence="4 5">
    <name type="scientific">Venustampulla echinocandica</name>
    <dbReference type="NCBI Taxonomy" id="2656787"/>
    <lineage>
        <taxon>Eukaryota</taxon>
        <taxon>Fungi</taxon>
        <taxon>Dikarya</taxon>
        <taxon>Ascomycota</taxon>
        <taxon>Pezizomycotina</taxon>
        <taxon>Leotiomycetes</taxon>
        <taxon>Helotiales</taxon>
        <taxon>Pleuroascaceae</taxon>
        <taxon>Venustampulla</taxon>
    </lineage>
</organism>
<keyword evidence="5" id="KW-1185">Reference proteome</keyword>
<feature type="transmembrane region" description="Helical" evidence="2">
    <location>
        <begin position="12"/>
        <end position="32"/>
    </location>
</feature>
<dbReference type="InterPro" id="IPR006598">
    <property type="entry name" value="CAP10"/>
</dbReference>
<evidence type="ECO:0000256" key="2">
    <source>
        <dbReference type="SAM" id="Phobius"/>
    </source>
</evidence>
<dbReference type="Proteomes" id="UP000254866">
    <property type="component" value="Unassembled WGS sequence"/>
</dbReference>
<dbReference type="OrthoDB" id="202415at2759"/>
<sequence>MGILKGPLRRHSLVIVALALCILIVYTCQVLLPLNDRPFPRVLKDVGTRLKSELGAASGPFSHTPVPNTTETGSSIKPGLQPQPPKNNGLKDDNTAPESVLGPDHKPTFDTASSVTAATATSNSQWAFDTTRDARAYGLTTKQCNAGFPGLFSEIKRAIAYRKKIGKITLKDTDISWREDGAVRAMIFDQQSFISQLHPALHSESKFGDSIYGSTRALALLHSIHRSILTSPTPIPNIEFSFSPSDLTDPDGVGHSIWALSRTADQEEKWLMSDFGYWSWPVDLVGGYEEIRREMQDTKINFQDKIKKVIWRGSVKTNEHRSQLLDVTNGKEWADVKGVDWANETMVKKGDAGNALSISAHCQYIFVVQTEGHSYSGRGKYLQNCDSVVIIPTPRTWLEPHHPLLVPSGENQNFVEVKPDFSDLEEKILPLLADVDKAKRIATSGVQVFRDRYLTAAAQTCYWRRMFEGWAEVSFEPEGWEALNDGTDGRRVRGVPFETFA</sequence>
<name>A0A370TXA3_9HELO</name>
<dbReference type="GeneID" id="43592994"/>
<dbReference type="RefSeq" id="XP_031872822.1">
    <property type="nucleotide sequence ID" value="XM_032008768.1"/>
</dbReference>
<gene>
    <name evidence="4" type="ORF">BP5553_00145</name>
</gene>
<feature type="compositionally biased region" description="Polar residues" evidence="1">
    <location>
        <begin position="65"/>
        <end position="75"/>
    </location>
</feature>